<dbReference type="Gene3D" id="1.10.357.10">
    <property type="entry name" value="Tetracycline Repressor, domain 2"/>
    <property type="match status" value="1"/>
</dbReference>
<dbReference type="GO" id="GO:0000976">
    <property type="term" value="F:transcription cis-regulatory region binding"/>
    <property type="evidence" value="ECO:0007669"/>
    <property type="project" value="TreeGrafter"/>
</dbReference>
<dbReference type="STRING" id="28136.SAMN02745202_01043"/>
<organism evidence="6 7">
    <name type="scientific">Segatella oulorum</name>
    <dbReference type="NCBI Taxonomy" id="28136"/>
    <lineage>
        <taxon>Bacteria</taxon>
        <taxon>Pseudomonadati</taxon>
        <taxon>Bacteroidota</taxon>
        <taxon>Bacteroidia</taxon>
        <taxon>Bacteroidales</taxon>
        <taxon>Prevotellaceae</taxon>
        <taxon>Segatella</taxon>
    </lineage>
</organism>
<accession>A0A1T4NGD3</accession>
<dbReference type="EMBL" id="FUXK01000010">
    <property type="protein sequence ID" value="SJZ77818.1"/>
    <property type="molecule type" value="Genomic_DNA"/>
</dbReference>
<proteinExistence type="predicted"/>
<evidence type="ECO:0000256" key="4">
    <source>
        <dbReference type="PROSITE-ProRule" id="PRU00335"/>
    </source>
</evidence>
<evidence type="ECO:0000259" key="5">
    <source>
        <dbReference type="PROSITE" id="PS50977"/>
    </source>
</evidence>
<dbReference type="PANTHER" id="PTHR30055">
    <property type="entry name" value="HTH-TYPE TRANSCRIPTIONAL REGULATOR RUTR"/>
    <property type="match status" value="1"/>
</dbReference>
<evidence type="ECO:0000313" key="6">
    <source>
        <dbReference type="EMBL" id="SJZ77818.1"/>
    </source>
</evidence>
<dbReference type="PANTHER" id="PTHR30055:SF234">
    <property type="entry name" value="HTH-TYPE TRANSCRIPTIONAL REGULATOR BETI"/>
    <property type="match status" value="1"/>
</dbReference>
<evidence type="ECO:0000313" key="7">
    <source>
        <dbReference type="Proteomes" id="UP000190065"/>
    </source>
</evidence>
<protein>
    <submittedName>
        <fullName evidence="6">Transcriptional regulator, TetR family</fullName>
    </submittedName>
</protein>
<dbReference type="AlphaFoldDB" id="A0A1T4NGD3"/>
<keyword evidence="3" id="KW-0804">Transcription</keyword>
<dbReference type="InterPro" id="IPR001647">
    <property type="entry name" value="HTH_TetR"/>
</dbReference>
<feature type="domain" description="HTH tetR-type" evidence="5">
    <location>
        <begin position="5"/>
        <end position="65"/>
    </location>
</feature>
<sequence length="197" mass="22550">MKNREQTEEKILEAVGSIIENQGFEKVGINAIATEAGVSKMLIYRYFGGVEELIAQYLIQKDYWANTDAAMINPEAVGDSIKSMFRRQVEQLRNDITLRRLYRWELSTNNQNIRQLRDRREENGCRLIKMVSALTGCPDAQVAALASILSASISYLALLEDQCQSYNGICLQTDEGWNQLMQGIEMIIDLWIKHIRK</sequence>
<dbReference type="PRINTS" id="PR00455">
    <property type="entry name" value="HTHTETR"/>
</dbReference>
<evidence type="ECO:0000256" key="3">
    <source>
        <dbReference type="ARBA" id="ARBA00023163"/>
    </source>
</evidence>
<dbReference type="InterPro" id="IPR050109">
    <property type="entry name" value="HTH-type_TetR-like_transc_reg"/>
</dbReference>
<dbReference type="Pfam" id="PF00440">
    <property type="entry name" value="TetR_N"/>
    <property type="match status" value="1"/>
</dbReference>
<dbReference type="eggNOG" id="COG1309">
    <property type="taxonomic scope" value="Bacteria"/>
</dbReference>
<feature type="DNA-binding region" description="H-T-H motif" evidence="4">
    <location>
        <begin position="28"/>
        <end position="47"/>
    </location>
</feature>
<name>A0A1T4NGD3_9BACT</name>
<keyword evidence="1" id="KW-0805">Transcription regulation</keyword>
<keyword evidence="2 4" id="KW-0238">DNA-binding</keyword>
<evidence type="ECO:0000256" key="1">
    <source>
        <dbReference type="ARBA" id="ARBA00023015"/>
    </source>
</evidence>
<dbReference type="Proteomes" id="UP000190065">
    <property type="component" value="Unassembled WGS sequence"/>
</dbReference>
<evidence type="ECO:0000256" key="2">
    <source>
        <dbReference type="ARBA" id="ARBA00023125"/>
    </source>
</evidence>
<reference evidence="6 7" key="1">
    <citation type="submission" date="2017-02" db="EMBL/GenBank/DDBJ databases">
        <authorList>
            <person name="Peterson S.W."/>
        </authorList>
    </citation>
    <scope>NUCLEOTIDE SEQUENCE [LARGE SCALE GENOMIC DNA]</scope>
    <source>
        <strain evidence="6 7">ATCC 43324</strain>
    </source>
</reference>
<dbReference type="RefSeq" id="WP_025070325.1">
    <property type="nucleotide sequence ID" value="NZ_FUXK01000010.1"/>
</dbReference>
<dbReference type="SUPFAM" id="SSF46689">
    <property type="entry name" value="Homeodomain-like"/>
    <property type="match status" value="1"/>
</dbReference>
<dbReference type="InterPro" id="IPR009057">
    <property type="entry name" value="Homeodomain-like_sf"/>
</dbReference>
<gene>
    <name evidence="6" type="ORF">SAMN02745202_01043</name>
</gene>
<dbReference type="PROSITE" id="PS50977">
    <property type="entry name" value="HTH_TETR_2"/>
    <property type="match status" value="1"/>
</dbReference>
<dbReference type="GO" id="GO:0003700">
    <property type="term" value="F:DNA-binding transcription factor activity"/>
    <property type="evidence" value="ECO:0007669"/>
    <property type="project" value="TreeGrafter"/>
</dbReference>